<dbReference type="VEuPathDB" id="VectorBase:ISCP_034750"/>
<evidence type="ECO:0000313" key="3">
    <source>
        <dbReference type="EnsemblMetazoa" id="ISCW021757-PA"/>
    </source>
</evidence>
<reference evidence="3" key="2">
    <citation type="submission" date="2020-05" db="UniProtKB">
        <authorList>
            <consortium name="EnsemblMetazoa"/>
        </authorList>
    </citation>
    <scope>IDENTIFICATION</scope>
    <source>
        <strain evidence="3">wikel</strain>
    </source>
</reference>
<dbReference type="PaxDb" id="6945-B7Q4Q7"/>
<dbReference type="EMBL" id="ABJB010505372">
    <property type="status" value="NOT_ANNOTATED_CDS"/>
    <property type="molecule type" value="Genomic_DNA"/>
</dbReference>
<dbReference type="AlphaFoldDB" id="B7Q4Q7"/>
<dbReference type="Pfam" id="PF12697">
    <property type="entry name" value="Abhydrolase_6"/>
    <property type="match status" value="1"/>
</dbReference>
<dbReference type="PANTHER" id="PTHR47533:SF4">
    <property type="entry name" value="AB HYDROLASE-1 DOMAIN-CONTAINING PROTEIN"/>
    <property type="match status" value="1"/>
</dbReference>
<dbReference type="Proteomes" id="UP000001555">
    <property type="component" value="Unassembled WGS sequence"/>
</dbReference>
<dbReference type="VEuPathDB" id="VectorBase:ISCI021757"/>
<dbReference type="EnsemblMetazoa" id="ISCW021757-RA">
    <property type="protein sequence ID" value="ISCW021757-PA"/>
    <property type="gene ID" value="ISCW021757"/>
</dbReference>
<dbReference type="GO" id="GO:0016746">
    <property type="term" value="F:acyltransferase activity"/>
    <property type="evidence" value="ECO:0007669"/>
    <property type="project" value="UniProtKB-KW"/>
</dbReference>
<evidence type="ECO:0000313" key="2">
    <source>
        <dbReference type="EMBL" id="EEC13829.1"/>
    </source>
</evidence>
<dbReference type="InterPro" id="IPR029058">
    <property type="entry name" value="AB_hydrolase_fold"/>
</dbReference>
<keyword evidence="2" id="KW-0012">Acyltransferase</keyword>
<keyword evidence="2" id="KW-0378">Hydrolase</keyword>
<feature type="domain" description="AB hydrolase-1" evidence="1">
    <location>
        <begin position="18"/>
        <end position="274"/>
    </location>
</feature>
<dbReference type="SUPFAM" id="SSF53474">
    <property type="entry name" value="alpha/beta-Hydrolases"/>
    <property type="match status" value="1"/>
</dbReference>
<gene>
    <name evidence="2" type="ORF">IscW_ISCW021757</name>
</gene>
<proteinExistence type="evidence at protein level"/>
<dbReference type="PANTHER" id="PTHR47533">
    <property type="entry name" value="PROTEIN CBG21859"/>
    <property type="match status" value="1"/>
</dbReference>
<dbReference type="OrthoDB" id="6431331at2759"/>
<dbReference type="InParanoid" id="B7Q4Q7"/>
<name>B7Q4Q7_IXOSC</name>
<keyword evidence="5" id="KW-1267">Proteomics identification</keyword>
<dbReference type="GO" id="GO:0016787">
    <property type="term" value="F:hydrolase activity"/>
    <property type="evidence" value="ECO:0007669"/>
    <property type="project" value="UniProtKB-KW"/>
</dbReference>
<organism>
    <name type="scientific">Ixodes scapularis</name>
    <name type="common">Black-legged tick</name>
    <name type="synonym">Deer tick</name>
    <dbReference type="NCBI Taxonomy" id="6945"/>
    <lineage>
        <taxon>Eukaryota</taxon>
        <taxon>Metazoa</taxon>
        <taxon>Ecdysozoa</taxon>
        <taxon>Arthropoda</taxon>
        <taxon>Chelicerata</taxon>
        <taxon>Arachnida</taxon>
        <taxon>Acari</taxon>
        <taxon>Parasitiformes</taxon>
        <taxon>Ixodida</taxon>
        <taxon>Ixodoidea</taxon>
        <taxon>Ixodidae</taxon>
        <taxon>Ixodinae</taxon>
        <taxon>Ixodes</taxon>
    </lineage>
</organism>
<dbReference type="EMBL" id="DS857340">
    <property type="protein sequence ID" value="EEC13829.1"/>
    <property type="molecule type" value="Genomic_DNA"/>
</dbReference>
<accession>B7Q4Q7</accession>
<evidence type="ECO:0000259" key="1">
    <source>
        <dbReference type="Pfam" id="PF12697"/>
    </source>
</evidence>
<reference evidence="2 4" key="1">
    <citation type="submission" date="2008-03" db="EMBL/GenBank/DDBJ databases">
        <title>Annotation of Ixodes scapularis.</title>
        <authorList>
            <consortium name="Ixodes scapularis Genome Project Consortium"/>
            <person name="Caler E."/>
            <person name="Hannick L.I."/>
            <person name="Bidwell S."/>
            <person name="Joardar V."/>
            <person name="Thiagarajan M."/>
            <person name="Amedeo P."/>
            <person name="Galinsky K.J."/>
            <person name="Schobel S."/>
            <person name="Inman J."/>
            <person name="Hostetler J."/>
            <person name="Miller J."/>
            <person name="Hammond M."/>
            <person name="Megy K."/>
            <person name="Lawson D."/>
            <person name="Kodira C."/>
            <person name="Sutton G."/>
            <person name="Meyer J."/>
            <person name="Hill C.A."/>
            <person name="Birren B."/>
            <person name="Nene V."/>
            <person name="Collins F."/>
            <person name="Alarcon-Chaidez F."/>
            <person name="Wikel S."/>
            <person name="Strausberg R."/>
        </authorList>
    </citation>
    <scope>NUCLEOTIDE SEQUENCE [LARGE SCALE GENOMIC DNA]</scope>
    <source>
        <strain evidence="4">Wikel</strain>
        <strain evidence="2">Wikel colony</strain>
    </source>
</reference>
<protein>
    <submittedName>
        <fullName evidence="2 3">Hydrolase/acyltransferase, putative</fullName>
    </submittedName>
</protein>
<evidence type="ECO:0007829" key="5">
    <source>
        <dbReference type="PeptideAtlas" id="B7Q4Q7"/>
    </source>
</evidence>
<keyword evidence="4" id="KW-1185">Reference proteome</keyword>
<evidence type="ECO:0000313" key="4">
    <source>
        <dbReference type="Proteomes" id="UP000001555"/>
    </source>
</evidence>
<dbReference type="VEuPathDB" id="VectorBase:ISCW021757"/>
<sequence length="287" mass="31650">MTRWDDGGGSGGQRPLAVVLHGAPGGYGDFSENLVPRLRAAGVDVLVPNFPGMAFSLQNKFFWHSIEERTALLKDFLKEMNITRIDALVAHSAAIFPSLRITLEEPGAAPAVKSLALLAPNSILTPKTLEPLWLTRRIVRAYRRFPLLRPLVGAVVRTAHSLGLSPLKPVVEDFMLSVTTYLESRYAESSPLLEAVSLRRLPTLVAISRDDRLLPYPVLLAVCTTLGAGEEDMWCFGPDGQLRRPGKPDSWLKVVCFDKGSHYPFIKQPDVCADEILQLLRRIGSLS</sequence>
<dbReference type="Gene3D" id="3.40.50.1820">
    <property type="entry name" value="alpha/beta hydrolase"/>
    <property type="match status" value="1"/>
</dbReference>
<dbReference type="InterPro" id="IPR000073">
    <property type="entry name" value="AB_hydrolase_1"/>
</dbReference>
<dbReference type="HOGENOM" id="CLU_066089_0_0_1"/>
<keyword evidence="2" id="KW-0808">Transferase</keyword>